<organism evidence="1 2">
    <name type="scientific">Brachybacterium massiliense</name>
    <dbReference type="NCBI Taxonomy" id="1755098"/>
    <lineage>
        <taxon>Bacteria</taxon>
        <taxon>Bacillati</taxon>
        <taxon>Actinomycetota</taxon>
        <taxon>Actinomycetes</taxon>
        <taxon>Micrococcales</taxon>
        <taxon>Dermabacteraceae</taxon>
        <taxon>Brachybacterium</taxon>
    </lineage>
</organism>
<accession>A0A921SW02</accession>
<dbReference type="AlphaFoldDB" id="A0A921SW02"/>
<evidence type="ECO:0000313" key="2">
    <source>
        <dbReference type="Proteomes" id="UP000742460"/>
    </source>
</evidence>
<evidence type="ECO:0000313" key="1">
    <source>
        <dbReference type="EMBL" id="HJG90173.1"/>
    </source>
</evidence>
<dbReference type="Proteomes" id="UP000742460">
    <property type="component" value="Unassembled WGS sequence"/>
</dbReference>
<gene>
    <name evidence="1" type="ORF">K8V81_00470</name>
</gene>
<name>A0A921SW02_9MICO</name>
<reference evidence="1" key="1">
    <citation type="journal article" date="2021" name="PeerJ">
        <title>Extensive microbial diversity within the chicken gut microbiome revealed by metagenomics and culture.</title>
        <authorList>
            <person name="Gilroy R."/>
            <person name="Ravi A."/>
            <person name="Getino M."/>
            <person name="Pursley I."/>
            <person name="Horton D.L."/>
            <person name="Alikhan N.F."/>
            <person name="Baker D."/>
            <person name="Gharbi K."/>
            <person name="Hall N."/>
            <person name="Watson M."/>
            <person name="Adriaenssens E.M."/>
            <person name="Foster-Nyarko E."/>
            <person name="Jarju S."/>
            <person name="Secka A."/>
            <person name="Antonio M."/>
            <person name="Oren A."/>
            <person name="Chaudhuri R.R."/>
            <person name="La Ragione R."/>
            <person name="Hildebrand F."/>
            <person name="Pallen M.J."/>
        </authorList>
    </citation>
    <scope>NUCLEOTIDE SEQUENCE</scope>
    <source>
        <strain evidence="1">ChiGjej5B5-22894</strain>
    </source>
</reference>
<proteinExistence type="predicted"/>
<sequence>MRRETLYLQFLFAWLTGNGDLHAKNVSILRPSQG</sequence>
<comment type="caution">
    <text evidence="1">The sequence shown here is derived from an EMBL/GenBank/DDBJ whole genome shotgun (WGS) entry which is preliminary data.</text>
</comment>
<dbReference type="EMBL" id="DYUE01000015">
    <property type="protein sequence ID" value="HJG90173.1"/>
    <property type="molecule type" value="Genomic_DNA"/>
</dbReference>
<reference evidence="1" key="2">
    <citation type="submission" date="2021-09" db="EMBL/GenBank/DDBJ databases">
        <authorList>
            <person name="Gilroy R."/>
        </authorList>
    </citation>
    <scope>NUCLEOTIDE SEQUENCE</scope>
    <source>
        <strain evidence="1">ChiGjej5B5-22894</strain>
    </source>
</reference>
<protein>
    <submittedName>
        <fullName evidence="1">HipA domain-containing protein</fullName>
    </submittedName>
</protein>